<name>A0A2M3ZN69_9DIPT</name>
<protein>
    <submittedName>
        <fullName evidence="1">Putative secreted peptide</fullName>
    </submittedName>
</protein>
<dbReference type="EMBL" id="GGFM01009276">
    <property type="protein sequence ID" value="MBW30027.1"/>
    <property type="molecule type" value="Transcribed_RNA"/>
</dbReference>
<proteinExistence type="predicted"/>
<reference evidence="1" key="1">
    <citation type="submission" date="2018-01" db="EMBL/GenBank/DDBJ databases">
        <title>An insight into the sialome of Amazonian anophelines.</title>
        <authorList>
            <person name="Ribeiro J.M."/>
            <person name="Scarpassa V."/>
            <person name="Calvo E."/>
        </authorList>
    </citation>
    <scope>NUCLEOTIDE SEQUENCE</scope>
    <source>
        <tissue evidence="1">Salivary glands</tissue>
    </source>
</reference>
<organism evidence="1">
    <name type="scientific">Anopheles braziliensis</name>
    <dbReference type="NCBI Taxonomy" id="58242"/>
    <lineage>
        <taxon>Eukaryota</taxon>
        <taxon>Metazoa</taxon>
        <taxon>Ecdysozoa</taxon>
        <taxon>Arthropoda</taxon>
        <taxon>Hexapoda</taxon>
        <taxon>Insecta</taxon>
        <taxon>Pterygota</taxon>
        <taxon>Neoptera</taxon>
        <taxon>Endopterygota</taxon>
        <taxon>Diptera</taxon>
        <taxon>Nematocera</taxon>
        <taxon>Culicoidea</taxon>
        <taxon>Culicidae</taxon>
        <taxon>Anophelinae</taxon>
        <taxon>Anopheles</taxon>
    </lineage>
</organism>
<accession>A0A2M3ZN69</accession>
<dbReference type="AlphaFoldDB" id="A0A2M3ZN69"/>
<sequence>MRTLRSQQFRVFSSFCLLLVRTLSFESLFCFVMFEHPLQIYIALDASRYLVIRLFICFQRGDRWCVA</sequence>
<evidence type="ECO:0000313" key="1">
    <source>
        <dbReference type="EMBL" id="MBW30027.1"/>
    </source>
</evidence>